<evidence type="ECO:0000256" key="4">
    <source>
        <dbReference type="ARBA" id="ARBA00022840"/>
    </source>
</evidence>
<dbReference type="PANTHER" id="PTHR43851:SF3">
    <property type="entry name" value="COENZYME Q8"/>
    <property type="match status" value="1"/>
</dbReference>
<dbReference type="RefSeq" id="WP_012384076.1">
    <property type="nucleotide sequence ID" value="NC_010581.1"/>
</dbReference>
<keyword evidence="4" id="KW-0067">ATP-binding</keyword>
<dbReference type="Pfam" id="PF03109">
    <property type="entry name" value="ABC1"/>
    <property type="match status" value="1"/>
</dbReference>
<gene>
    <name evidence="6" type="ordered locus">Bind_1076</name>
</gene>
<dbReference type="KEGG" id="bid:Bind_1076"/>
<evidence type="ECO:0000313" key="7">
    <source>
        <dbReference type="Proteomes" id="UP000001695"/>
    </source>
</evidence>
<dbReference type="GO" id="GO:0006744">
    <property type="term" value="P:ubiquinone biosynthetic process"/>
    <property type="evidence" value="ECO:0007669"/>
    <property type="project" value="TreeGrafter"/>
</dbReference>
<dbReference type="GO" id="GO:0016740">
    <property type="term" value="F:transferase activity"/>
    <property type="evidence" value="ECO:0007669"/>
    <property type="project" value="UniProtKB-KW"/>
</dbReference>
<dbReference type="OrthoDB" id="9795390at2"/>
<dbReference type="AlphaFoldDB" id="B2IIM6"/>
<dbReference type="InterPro" id="IPR051409">
    <property type="entry name" value="Atypical_kinase_ADCK"/>
</dbReference>
<dbReference type="InterPro" id="IPR004147">
    <property type="entry name" value="ABC1_dom"/>
</dbReference>
<evidence type="ECO:0000313" key="6">
    <source>
        <dbReference type="EMBL" id="ACB94719.1"/>
    </source>
</evidence>
<dbReference type="STRING" id="395963.Bind_1076"/>
<feature type="domain" description="ABC1 atypical kinase-like" evidence="5">
    <location>
        <begin position="84"/>
        <end position="326"/>
    </location>
</feature>
<dbReference type="InterPro" id="IPR011009">
    <property type="entry name" value="Kinase-like_dom_sf"/>
</dbReference>
<evidence type="ECO:0000259" key="5">
    <source>
        <dbReference type="Pfam" id="PF03109"/>
    </source>
</evidence>
<proteinExistence type="inferred from homology"/>
<dbReference type="SUPFAM" id="SSF56112">
    <property type="entry name" value="Protein kinase-like (PK-like)"/>
    <property type="match status" value="1"/>
</dbReference>
<evidence type="ECO:0000256" key="2">
    <source>
        <dbReference type="ARBA" id="ARBA00022679"/>
    </source>
</evidence>
<keyword evidence="7" id="KW-1185">Reference proteome</keyword>
<dbReference type="InterPro" id="IPR034646">
    <property type="entry name" value="ADCK3_dom"/>
</dbReference>
<dbReference type="HOGENOM" id="CLU_006533_9_3_5"/>
<dbReference type="eggNOG" id="COG0661">
    <property type="taxonomic scope" value="Bacteria"/>
</dbReference>
<keyword evidence="3" id="KW-0547">Nucleotide-binding</keyword>
<reference evidence="6 7" key="2">
    <citation type="journal article" date="2010" name="J. Bacteriol.">
        <title>Complete genome sequence of Beijerinckia indica subsp. indica.</title>
        <authorList>
            <person name="Tamas I."/>
            <person name="Dedysh S.N."/>
            <person name="Liesack W."/>
            <person name="Stott M.B."/>
            <person name="Alam M."/>
            <person name="Murrell J.C."/>
            <person name="Dunfield P.F."/>
        </authorList>
    </citation>
    <scope>NUCLEOTIDE SEQUENCE [LARGE SCALE GENOMIC DNA]</scope>
    <source>
        <strain evidence="7">ATCC 9039 / DSM 1715 / NCIMB 8712</strain>
    </source>
</reference>
<evidence type="ECO:0000256" key="3">
    <source>
        <dbReference type="ARBA" id="ARBA00022741"/>
    </source>
</evidence>
<evidence type="ECO:0000256" key="1">
    <source>
        <dbReference type="ARBA" id="ARBA00009670"/>
    </source>
</evidence>
<protein>
    <submittedName>
        <fullName evidence="6">ABC-1 domain protein</fullName>
    </submittedName>
</protein>
<dbReference type="CDD" id="cd13970">
    <property type="entry name" value="ABC1_ADCK3"/>
    <property type="match status" value="1"/>
</dbReference>
<dbReference type="EMBL" id="CP001016">
    <property type="protein sequence ID" value="ACB94719.1"/>
    <property type="molecule type" value="Genomic_DNA"/>
</dbReference>
<dbReference type="Proteomes" id="UP000001695">
    <property type="component" value="Chromosome"/>
</dbReference>
<accession>B2IIM6</accession>
<name>B2IIM6_BEII9</name>
<comment type="similarity">
    <text evidence="1">Belongs to the protein kinase superfamily. ADCK protein kinase family.</text>
</comment>
<sequence>MQDNEANRFSARAARYARVGVNVGGVAARIAGARLTGLRGSESGNARALAKALGGLKGPMMKVAQMMATIPDILPPEYAEELLKLQNEAPPMGAAFVKRRMQGELGEGWQKRFGAFDLHPAAAASLGQVHRARMQDGTVLACKLQYPDMASAVEADLKQLDLLFSLHRRVNPAIDTRDMVKEISERVREELDYKREARHAALYKHILQGREEVRVPRVYPELSTKRLLSMDWLEGEKLLAFTKHPQEIRNRIGAAMFNAWWIPFIHYAVIHGDPHFGNYAVFTEAGEPAGINLLDYGCIRLFQAHFVEGVRELYTGFLTHDFDRTVHAYDIWGFKGLTREHVEILNIWARFMYGPLLDDRVRTVADGVSPSQYGRKEAFTVHQALRKAGGVRVPQEFVFMDRAAVGLGGAYLHLGAKLNFYRLFNEALADFDAEVLRIRQAEALANVGLPSPT</sequence>
<reference evidence="7" key="1">
    <citation type="submission" date="2008-03" db="EMBL/GenBank/DDBJ databases">
        <title>Complete sequence of chromosome of Beijerinckia indica subsp. indica ATCC 9039.</title>
        <authorList>
            <consortium name="US DOE Joint Genome Institute"/>
            <person name="Copeland A."/>
            <person name="Lucas S."/>
            <person name="Lapidus A."/>
            <person name="Glavina del Rio T."/>
            <person name="Dalin E."/>
            <person name="Tice H."/>
            <person name="Bruce D."/>
            <person name="Goodwin L."/>
            <person name="Pitluck S."/>
            <person name="LaButti K."/>
            <person name="Schmutz J."/>
            <person name="Larimer F."/>
            <person name="Land M."/>
            <person name="Hauser L."/>
            <person name="Kyrpides N."/>
            <person name="Mikhailova N."/>
            <person name="Dunfield P.F."/>
            <person name="Dedysh S.N."/>
            <person name="Liesack W."/>
            <person name="Saw J.H."/>
            <person name="Alam M."/>
            <person name="Chen Y."/>
            <person name="Murrell J.C."/>
            <person name="Richardson P."/>
        </authorList>
    </citation>
    <scope>NUCLEOTIDE SEQUENCE [LARGE SCALE GENOMIC DNA]</scope>
    <source>
        <strain evidence="7">ATCC 9039 / DSM 1715 / NCIMB 8712</strain>
    </source>
</reference>
<organism evidence="6 7">
    <name type="scientific">Beijerinckia indica subsp. indica (strain ATCC 9039 / DSM 1715 / NCIMB 8712)</name>
    <dbReference type="NCBI Taxonomy" id="395963"/>
    <lineage>
        <taxon>Bacteria</taxon>
        <taxon>Pseudomonadati</taxon>
        <taxon>Pseudomonadota</taxon>
        <taxon>Alphaproteobacteria</taxon>
        <taxon>Hyphomicrobiales</taxon>
        <taxon>Beijerinckiaceae</taxon>
        <taxon>Beijerinckia</taxon>
    </lineage>
</organism>
<dbReference type="GO" id="GO:0005524">
    <property type="term" value="F:ATP binding"/>
    <property type="evidence" value="ECO:0007669"/>
    <property type="project" value="UniProtKB-KW"/>
</dbReference>
<keyword evidence="2" id="KW-0808">Transferase</keyword>
<dbReference type="PANTHER" id="PTHR43851">
    <property type="match status" value="1"/>
</dbReference>